<organism evidence="2 3">
    <name type="scientific">Rhinocladiella mackenziei CBS 650.93</name>
    <dbReference type="NCBI Taxonomy" id="1442369"/>
    <lineage>
        <taxon>Eukaryota</taxon>
        <taxon>Fungi</taxon>
        <taxon>Dikarya</taxon>
        <taxon>Ascomycota</taxon>
        <taxon>Pezizomycotina</taxon>
        <taxon>Eurotiomycetes</taxon>
        <taxon>Chaetothyriomycetidae</taxon>
        <taxon>Chaetothyriales</taxon>
        <taxon>Herpotrichiellaceae</taxon>
        <taxon>Rhinocladiella</taxon>
    </lineage>
</organism>
<protein>
    <recommendedName>
        <fullName evidence="1">Xylose isomerase-like TIM barrel domain-containing protein</fullName>
    </recommendedName>
</protein>
<proteinExistence type="predicted"/>
<gene>
    <name evidence="2" type="ORF">Z518_05724</name>
</gene>
<dbReference type="PANTHER" id="PTHR12110:SF21">
    <property type="entry name" value="XYLOSE ISOMERASE-LIKE TIM BARREL DOMAIN-CONTAINING PROTEIN"/>
    <property type="match status" value="1"/>
</dbReference>
<name>A0A0D2H341_9EURO</name>
<dbReference type="Pfam" id="PF01261">
    <property type="entry name" value="AP_endonuc_2"/>
    <property type="match status" value="1"/>
</dbReference>
<dbReference type="AlphaFoldDB" id="A0A0D2H341"/>
<evidence type="ECO:0000259" key="1">
    <source>
        <dbReference type="Pfam" id="PF01261"/>
    </source>
</evidence>
<evidence type="ECO:0000313" key="2">
    <source>
        <dbReference type="EMBL" id="KIX04853.1"/>
    </source>
</evidence>
<dbReference type="OrthoDB" id="5360893at2759"/>
<dbReference type="STRING" id="1442369.A0A0D2H341"/>
<feature type="domain" description="Xylose isomerase-like TIM barrel" evidence="1">
    <location>
        <begin position="24"/>
        <end position="311"/>
    </location>
</feature>
<dbReference type="Proteomes" id="UP000053617">
    <property type="component" value="Unassembled WGS sequence"/>
</dbReference>
<dbReference type="SUPFAM" id="SSF51658">
    <property type="entry name" value="Xylose isomerase-like"/>
    <property type="match status" value="1"/>
</dbReference>
<dbReference type="Gene3D" id="3.20.20.150">
    <property type="entry name" value="Divalent-metal-dependent TIM barrel enzymes"/>
    <property type="match status" value="1"/>
</dbReference>
<sequence length="362" mass="41441">MSYKPAITSMSLGRAWLHELPPKIAAARDFAGIEVFYEDLEYLARSLHDGLSDKAILEAAQEFRRLCDAQDLEIIALQPFMHYEGLLDRDEHQRRIERLQLWFRIAQILRTDTIQVPSNFLREGVTGDRETIISDFQEIADLGLKETPPIRFAYENLCWGTFINKWHQLWEIVAVVNRPNFGICLDTFHVAGGEWADPSSEDGRIKDSDAVLETSLAKMVTTIDPQRVFYVQLVDGERLDSPLKPGHPFWVDGQPARMSWSRNARVFAFEERGYMPVMKVLKAFVDPPPHGLGYTGWISLELFSRTMAESGDDIPIQHAQRAWKSWNRVVEVMGWGKMKKSGSDYCVPTRSNENGDGICSYR</sequence>
<dbReference type="InterPro" id="IPR013022">
    <property type="entry name" value="Xyl_isomerase-like_TIM-brl"/>
</dbReference>
<dbReference type="VEuPathDB" id="FungiDB:Z518_05724"/>
<dbReference type="EMBL" id="KN847478">
    <property type="protein sequence ID" value="KIX04853.1"/>
    <property type="molecule type" value="Genomic_DNA"/>
</dbReference>
<accession>A0A0D2H341</accession>
<evidence type="ECO:0000313" key="3">
    <source>
        <dbReference type="Proteomes" id="UP000053617"/>
    </source>
</evidence>
<dbReference type="InterPro" id="IPR050312">
    <property type="entry name" value="IolE/XylAMocC-like"/>
</dbReference>
<dbReference type="GeneID" id="25293795"/>
<dbReference type="PANTHER" id="PTHR12110">
    <property type="entry name" value="HYDROXYPYRUVATE ISOMERASE"/>
    <property type="match status" value="1"/>
</dbReference>
<dbReference type="HOGENOM" id="CLU_035063_0_0_1"/>
<keyword evidence="3" id="KW-1185">Reference proteome</keyword>
<dbReference type="InterPro" id="IPR036237">
    <property type="entry name" value="Xyl_isomerase-like_sf"/>
</dbReference>
<reference evidence="2 3" key="1">
    <citation type="submission" date="2015-01" db="EMBL/GenBank/DDBJ databases">
        <title>The Genome Sequence of Rhinocladiella mackenzie CBS 650.93.</title>
        <authorList>
            <consortium name="The Broad Institute Genomics Platform"/>
            <person name="Cuomo C."/>
            <person name="de Hoog S."/>
            <person name="Gorbushina A."/>
            <person name="Stielow B."/>
            <person name="Teixiera M."/>
            <person name="Abouelleil A."/>
            <person name="Chapman S.B."/>
            <person name="Priest M."/>
            <person name="Young S.K."/>
            <person name="Wortman J."/>
            <person name="Nusbaum C."/>
            <person name="Birren B."/>
        </authorList>
    </citation>
    <scope>NUCLEOTIDE SEQUENCE [LARGE SCALE GENOMIC DNA]</scope>
    <source>
        <strain evidence="2 3">CBS 650.93</strain>
    </source>
</reference>
<dbReference type="RefSeq" id="XP_013271989.1">
    <property type="nucleotide sequence ID" value="XM_013416535.1"/>
</dbReference>